<proteinExistence type="predicted"/>
<dbReference type="SUPFAM" id="SSF53448">
    <property type="entry name" value="Nucleotide-diphospho-sugar transferases"/>
    <property type="match status" value="4"/>
</dbReference>
<dbReference type="Pfam" id="PF00535">
    <property type="entry name" value="Glycos_transf_2"/>
    <property type="match status" value="3"/>
</dbReference>
<protein>
    <submittedName>
        <fullName evidence="4">Glycosyl transferase</fullName>
    </submittedName>
</protein>
<organism evidence="4 5">
    <name type="scientific">Pseudomonas sediminis</name>
    <dbReference type="NCBI Taxonomy" id="1691904"/>
    <lineage>
        <taxon>Bacteria</taxon>
        <taxon>Pseudomonadati</taxon>
        <taxon>Pseudomonadota</taxon>
        <taxon>Gammaproteobacteria</taxon>
        <taxon>Pseudomonadales</taxon>
        <taxon>Pseudomonadaceae</taxon>
        <taxon>Pseudomonas</taxon>
    </lineage>
</organism>
<keyword evidence="4" id="KW-0808">Transferase</keyword>
<keyword evidence="1" id="KW-1003">Cell membrane</keyword>
<keyword evidence="1" id="KW-0472">Membrane</keyword>
<feature type="domain" description="Glycosyltransferase 2-like" evidence="2">
    <location>
        <begin position="1267"/>
        <end position="1376"/>
    </location>
</feature>
<keyword evidence="1" id="KW-0997">Cell inner membrane</keyword>
<dbReference type="InterPro" id="IPR001173">
    <property type="entry name" value="Glyco_trans_2-like"/>
</dbReference>
<accession>A0A2G5FRH2</accession>
<evidence type="ECO:0000259" key="3">
    <source>
        <dbReference type="Pfam" id="PF04577"/>
    </source>
</evidence>
<comment type="caution">
    <text evidence="4">The sequence shown here is derived from an EMBL/GenBank/DDBJ whole genome shotgun (WGS) entry which is preliminary data.</text>
</comment>
<dbReference type="EMBL" id="NIQU01000002">
    <property type="protein sequence ID" value="PIA70648.1"/>
    <property type="molecule type" value="Genomic_DNA"/>
</dbReference>
<dbReference type="RefSeq" id="WP_099523144.1">
    <property type="nucleotide sequence ID" value="NZ_NIQU01000002.1"/>
</dbReference>
<feature type="domain" description="Glycosyltransferase 2-like" evidence="2">
    <location>
        <begin position="732"/>
        <end position="857"/>
    </location>
</feature>
<dbReference type="PANTHER" id="PTHR43685:SF2">
    <property type="entry name" value="GLYCOSYLTRANSFERASE 2-LIKE DOMAIN-CONTAINING PROTEIN"/>
    <property type="match status" value="1"/>
</dbReference>
<name>A0A2G5FRH2_9PSED</name>
<feature type="domain" description="Glycosyltransferase 2-like" evidence="2">
    <location>
        <begin position="433"/>
        <end position="599"/>
    </location>
</feature>
<dbReference type="Pfam" id="PF04577">
    <property type="entry name" value="Glyco_transf_61"/>
    <property type="match status" value="1"/>
</dbReference>
<dbReference type="InterPro" id="IPR049625">
    <property type="entry name" value="Glyco_transf_61_cat"/>
</dbReference>
<dbReference type="Gene3D" id="3.90.550.10">
    <property type="entry name" value="Spore Coat Polysaccharide Biosynthesis Protein SpsA, Chain A"/>
    <property type="match status" value="4"/>
</dbReference>
<dbReference type="GO" id="GO:0016757">
    <property type="term" value="F:glycosyltransferase activity"/>
    <property type="evidence" value="ECO:0007669"/>
    <property type="project" value="InterPro"/>
</dbReference>
<feature type="domain" description="Glycosyltransferase 61 catalytic" evidence="3">
    <location>
        <begin position="144"/>
        <end position="327"/>
    </location>
</feature>
<evidence type="ECO:0000313" key="5">
    <source>
        <dbReference type="Proteomes" id="UP000229504"/>
    </source>
</evidence>
<evidence type="ECO:0000313" key="4">
    <source>
        <dbReference type="EMBL" id="PIA70648.1"/>
    </source>
</evidence>
<dbReference type="InterPro" id="IPR050834">
    <property type="entry name" value="Glycosyltransf_2"/>
</dbReference>
<dbReference type="SUPFAM" id="SSF53756">
    <property type="entry name" value="UDP-Glycosyltransferase/glycogen phosphorylase"/>
    <property type="match status" value="1"/>
</dbReference>
<evidence type="ECO:0000256" key="1">
    <source>
        <dbReference type="ARBA" id="ARBA00022519"/>
    </source>
</evidence>
<dbReference type="Proteomes" id="UP000229504">
    <property type="component" value="Unassembled WGS sequence"/>
</dbReference>
<dbReference type="PANTHER" id="PTHR43685">
    <property type="entry name" value="GLYCOSYLTRANSFERASE"/>
    <property type="match status" value="1"/>
</dbReference>
<dbReference type="InterPro" id="IPR029044">
    <property type="entry name" value="Nucleotide-diphossugar_trans"/>
</dbReference>
<reference evidence="5" key="1">
    <citation type="submission" date="2017-06" db="EMBL/GenBank/DDBJ databases">
        <authorList>
            <person name="Rastogi G."/>
            <person name="Vaishampayan P."/>
            <person name="Seuylemezian A."/>
        </authorList>
    </citation>
    <scope>NUCLEOTIDE SEQUENCE [LARGE SCALE GENOMIC DNA]</scope>
    <source>
        <strain evidence="5">PI11</strain>
    </source>
</reference>
<sequence>MPQGSHLPDAVVSARVVSARSAKGCVDLTELAAAESWSPAPLEMVGFSLPESLRQARQRMLAQYRGRFHDVRLVAGMAGIGDIANGEYVCDGVYDNLGRVNNAWYEKHGLRVDDSGACAFFAGKGESLQVANAISFFGWENGNYAHWLSEKLGRFYWIEQADLPDDTVVLVEAGLPASIMDALALFWPRERTLCVSPGSACQVAVLHHFSDTADIWEPRAGYVYRGDEYHLYPPAIAWMASQVKARCAAVEGQDKAYLIRPPGGNGRTIVNQQELIRELSRDGFQAFQPEVRDFASQVRALAGCELAILGSGAAAANLLWMPRGGTLVMLIQDNPQMWYWFFHALAAAVGVRLVYHPVKGLPGTHSVVYHWNVEIPIEALRQWLDQDAQRASQALPEQPLGVATLQSELAGRRRRTLPEPLSVEPQEEGVDVTVAVMSYNNAAFLAQTLDSILAQEGVRLEVVVYDDCSKDDSLEVLKRYADESRLHFEVNAQNLGMTGNYNKCVATGRGRYVVVLGSDDVLYPGHLASLVEAMDASPQAALGYTQCYWIDEQGVRQQYADHPGHRRASYCGGRDEVIDLLCFDNYITPSAAMLRRSALHLVALPEGGIHRHDMLAGDWELWIRLARVAPDFVFLRQPSVGYRVHGGQISKSFYGSDRPLREHTEILEMCLDDAPTRVRIRGAAQPIWQLYRQRFEAYPAEVRAPLQVRIDAVRRALLEQNSHDEVATCLFSIILTTYNRADLLKDALASVGNQTLRDFEVILINDNGEPVEHLLADYAFPITYIRQGRNQGLSAARNAGLKLARGRYIVYLDDDDIYLPNHLAVLAEAFEQHPDSVIYTGVEYVNEKLEDGQRIELGRGQPFKHEVFDRDRLFVQNYIPVNTWAHPRQMLATVGEFDTGLAAFEDWDMLLRMATRYPFVHVPTVTSEVHTRAPGAGGDHMLGRERKNFPALYRELYERYGGSASEGLQRGRQQMLKSLGERPKDGLAQWLAKRLPTAAENRLISDYLQGHQGGPLIGVVVLDSDGQSEQLMVTLKSLLGERCLYATLRILVITPADVPATSAADKLHFLQMTDEPLVEQINRAVEASDCQWFMLAYAGDEFTQSGLMIAGLELAGNPECRAVYGDQLQRLPDGSLGGAFLPGFNLDLLLSFPMVMARHWLYRRDLFLAVGGFDSAFPDAFEFELLTRFIEQEGLAGLGHIDEPLVITEAPALRDNPDERRVIERHLGNRGYQAQVLPGLPGRYRLHYGHGAAPLVSIILATDVPLAALQRCTDSLLEKTAYSHYELLLADSGTRADVSAWLREVALLGDDKVRVFPAEAGLAQNRAAEQARGEYLLLLSGEAAIINADWLGELLNHAQRPEVGVVGGKLLTPNGRIAQAGLLLGVNGPATAAFAGEAMDAAGYMHRLQVDQNYSAVGEECLMVRAEVFRQIGGMDAGLNAFRDVDLCLRVRDAGYLTVWAANAIILHEAERVRTSTAAEDQLYERYLSQLASDRAYNRNLALNGRGFDLESDVSLTWRPLSWRPLPVVLAHPADPWGCGHYRVIQPLSALKSQGLADGTLSMGLLQVTDLERYDPDVVVLQRQIGDDRLEAMRRLKRFSRAFKVYELDDYLPNLPLKSVHRDQMPRDILKSLRRGLEFVDRFVVSTQPLAEAFAGLHGDIRVIENRLPVKWWKGLQSQRRRGRKPRVGWAGGVSHTGDLDLIVDVVRELAGEVEWVFMGMCPDAIRPFINEFHPGVDIESYPVALANLDLDLALAPVEANLFNECKSNLRLLEYGACGFPVICSDLVCYRGDLPVTRVKNRFRDWVDAIRMHTSDLDATAQAGDRLREAVYRDWMLDGENLERWRKAWMPD</sequence>
<dbReference type="Gene3D" id="3.40.50.2000">
    <property type="entry name" value="Glycogen Phosphorylase B"/>
    <property type="match status" value="1"/>
</dbReference>
<evidence type="ECO:0000259" key="2">
    <source>
        <dbReference type="Pfam" id="PF00535"/>
    </source>
</evidence>
<gene>
    <name evidence="4" type="ORF">CDO35_06540</name>
</gene>